<protein>
    <recommendedName>
        <fullName evidence="1">Reverse transcriptase domain-containing protein</fullName>
    </recommendedName>
</protein>
<dbReference type="PROSITE" id="PS50878">
    <property type="entry name" value="RT_POL"/>
    <property type="match status" value="1"/>
</dbReference>
<reference evidence="2" key="1">
    <citation type="journal article" date="2022" name="Plant J.">
        <title>Strategies of tolerance reflected in two North American maple genomes.</title>
        <authorList>
            <person name="McEvoy S.L."/>
            <person name="Sezen U.U."/>
            <person name="Trouern-Trend A."/>
            <person name="McMahon S.M."/>
            <person name="Schaberg P.G."/>
            <person name="Yang J."/>
            <person name="Wegrzyn J.L."/>
            <person name="Swenson N.G."/>
        </authorList>
    </citation>
    <scope>NUCLEOTIDE SEQUENCE</scope>
    <source>
        <strain evidence="2">91603</strain>
    </source>
</reference>
<dbReference type="AlphaFoldDB" id="A0AAD5IRG0"/>
<evidence type="ECO:0000313" key="2">
    <source>
        <dbReference type="EMBL" id="KAI9174947.1"/>
    </source>
</evidence>
<evidence type="ECO:0000313" key="3">
    <source>
        <dbReference type="Proteomes" id="UP001064489"/>
    </source>
</evidence>
<accession>A0AAD5IRG0</accession>
<sequence>MSPYLFVIVMEVLSKILAKRIADSHSFKFHWKCDKIKLSHICFADDLIMLCHGSPSSAHVLKAALDEFSLLSGLLANHAKSNIFISGLFSITNQQLINLFGYTVGSLPIRYLGIPIISTKLCLRDCSSLVDKVSGRLSYWLNRGLSYAERLQLIVSVLSNLQVFWASYLCLPIKILKIIERKFRSFLWKGVDGDSKGAKISWKLLHLRPIVCPLIQHFIGNGSSTSLWFDNWHPDGPLLLKWSPCVVYDSGLPINAAVNTIVLGDSWRWPVVMSIDLVEIRSRMPTYNPNSDLEDSIQWLPYSNSIYSASSALASLKAPHPLVPWFKLVWFPQNIPRMSFILWMAIRGRLSTRDHIHKYDPRAVTTCVLCNSHIESHAHLFFECSFSRAIWTQLLNYCGSPWNGLGWNAFIAWASAHWRGDTHIIVTKKLCLVVAVYHIWRERNCRIFEDTKKSSSVVVHTNIDTIRCQLFSILYQSKGSPAYYFELDC</sequence>
<dbReference type="Pfam" id="PF00078">
    <property type="entry name" value="RVT_1"/>
    <property type="match status" value="1"/>
</dbReference>
<reference evidence="2" key="2">
    <citation type="submission" date="2023-02" db="EMBL/GenBank/DDBJ databases">
        <authorList>
            <person name="Swenson N.G."/>
            <person name="Wegrzyn J.L."/>
            <person name="Mcevoy S.L."/>
        </authorList>
    </citation>
    <scope>NUCLEOTIDE SEQUENCE</scope>
    <source>
        <strain evidence="2">91603</strain>
        <tissue evidence="2">Leaf</tissue>
    </source>
</reference>
<dbReference type="Pfam" id="PF13966">
    <property type="entry name" value="zf-RVT"/>
    <property type="match status" value="1"/>
</dbReference>
<gene>
    <name evidence="2" type="ORF">LWI28_025186</name>
</gene>
<dbReference type="PANTHER" id="PTHR33116">
    <property type="entry name" value="REVERSE TRANSCRIPTASE ZINC-BINDING DOMAIN-CONTAINING PROTEIN-RELATED-RELATED"/>
    <property type="match status" value="1"/>
</dbReference>
<dbReference type="InterPro" id="IPR026960">
    <property type="entry name" value="RVT-Znf"/>
</dbReference>
<feature type="domain" description="Reverse transcriptase" evidence="1">
    <location>
        <begin position="1"/>
        <end position="104"/>
    </location>
</feature>
<comment type="caution">
    <text evidence="2">The sequence shown here is derived from an EMBL/GenBank/DDBJ whole genome shotgun (WGS) entry which is preliminary data.</text>
</comment>
<dbReference type="InterPro" id="IPR000477">
    <property type="entry name" value="RT_dom"/>
</dbReference>
<proteinExistence type="predicted"/>
<dbReference type="Proteomes" id="UP001064489">
    <property type="component" value="Chromosome 8"/>
</dbReference>
<dbReference type="EMBL" id="JAJSOW010000103">
    <property type="protein sequence ID" value="KAI9174947.1"/>
    <property type="molecule type" value="Genomic_DNA"/>
</dbReference>
<name>A0AAD5IRG0_ACENE</name>
<dbReference type="PANTHER" id="PTHR33116:SF78">
    <property type="entry name" value="OS12G0587133 PROTEIN"/>
    <property type="match status" value="1"/>
</dbReference>
<organism evidence="2 3">
    <name type="scientific">Acer negundo</name>
    <name type="common">Box elder</name>
    <dbReference type="NCBI Taxonomy" id="4023"/>
    <lineage>
        <taxon>Eukaryota</taxon>
        <taxon>Viridiplantae</taxon>
        <taxon>Streptophyta</taxon>
        <taxon>Embryophyta</taxon>
        <taxon>Tracheophyta</taxon>
        <taxon>Spermatophyta</taxon>
        <taxon>Magnoliopsida</taxon>
        <taxon>eudicotyledons</taxon>
        <taxon>Gunneridae</taxon>
        <taxon>Pentapetalae</taxon>
        <taxon>rosids</taxon>
        <taxon>malvids</taxon>
        <taxon>Sapindales</taxon>
        <taxon>Sapindaceae</taxon>
        <taxon>Hippocastanoideae</taxon>
        <taxon>Acereae</taxon>
        <taxon>Acer</taxon>
    </lineage>
</organism>
<evidence type="ECO:0000259" key="1">
    <source>
        <dbReference type="PROSITE" id="PS50878"/>
    </source>
</evidence>
<keyword evidence="3" id="KW-1185">Reference proteome</keyword>